<dbReference type="AlphaFoldDB" id="A0AAW4W156"/>
<feature type="region of interest" description="Disordered" evidence="1">
    <location>
        <begin position="45"/>
        <end position="87"/>
    </location>
</feature>
<feature type="compositionally biased region" description="Low complexity" evidence="1">
    <location>
        <begin position="71"/>
        <end position="87"/>
    </location>
</feature>
<accession>A0AAW4W156</accession>
<keyword evidence="3" id="KW-1185">Reference proteome</keyword>
<organism evidence="2 3">
    <name type="scientific">Agathobaculum butyriciproducens</name>
    <dbReference type="NCBI Taxonomy" id="1628085"/>
    <lineage>
        <taxon>Bacteria</taxon>
        <taxon>Bacillati</taxon>
        <taxon>Bacillota</taxon>
        <taxon>Clostridia</taxon>
        <taxon>Eubacteriales</taxon>
        <taxon>Butyricicoccaceae</taxon>
        <taxon>Agathobaculum</taxon>
    </lineage>
</organism>
<dbReference type="GeneID" id="98659895"/>
<sequence>MYKIKAPSEEYDRKIGGVQFVSGEAQTDNEWLASWFSGRAGFTVETVSAEEETEPTEDKPRGKRRNDKGNADAAGAKSAAEPAAGNA</sequence>
<name>A0AAW4W156_9FIRM</name>
<reference evidence="2 3" key="1">
    <citation type="submission" date="2021-10" db="EMBL/GenBank/DDBJ databases">
        <title>Anaerobic single-cell dispensing facilitates the cultivation of human gut bacteria.</title>
        <authorList>
            <person name="Afrizal A."/>
        </authorList>
    </citation>
    <scope>NUCLEOTIDE SEQUENCE [LARGE SCALE GENOMIC DNA]</scope>
    <source>
        <strain evidence="2 3">CLA-AA-H270</strain>
    </source>
</reference>
<evidence type="ECO:0000313" key="3">
    <source>
        <dbReference type="Proteomes" id="UP001298753"/>
    </source>
</evidence>
<dbReference type="EMBL" id="JAJEPX010000013">
    <property type="protein sequence ID" value="MCC2176661.1"/>
    <property type="molecule type" value="Genomic_DNA"/>
</dbReference>
<protein>
    <submittedName>
        <fullName evidence="2">Uncharacterized protein</fullName>
    </submittedName>
</protein>
<evidence type="ECO:0000313" key="2">
    <source>
        <dbReference type="EMBL" id="MCC2176661.1"/>
    </source>
</evidence>
<evidence type="ECO:0000256" key="1">
    <source>
        <dbReference type="SAM" id="MobiDB-lite"/>
    </source>
</evidence>
<proteinExistence type="predicted"/>
<gene>
    <name evidence="2" type="ORF">LKD22_05925</name>
</gene>
<dbReference type="RefSeq" id="WP_227600529.1">
    <property type="nucleotide sequence ID" value="NZ_JAJEPX010000013.1"/>
</dbReference>
<dbReference type="Proteomes" id="UP001298753">
    <property type="component" value="Unassembled WGS sequence"/>
</dbReference>
<comment type="caution">
    <text evidence="2">The sequence shown here is derived from an EMBL/GenBank/DDBJ whole genome shotgun (WGS) entry which is preliminary data.</text>
</comment>